<dbReference type="InterPro" id="IPR050117">
    <property type="entry name" value="MAPK"/>
</dbReference>
<comment type="caution">
    <text evidence="9">The sequence shown here is derived from an EMBL/GenBank/DDBJ whole genome shotgun (WGS) entry which is preliminary data.</text>
</comment>
<keyword evidence="2" id="KW-0808">Transferase</keyword>
<dbReference type="AlphaFoldDB" id="A0A7I8VY71"/>
<protein>
    <submittedName>
        <fullName evidence="9">DgyrCDS9014</fullName>
    </submittedName>
</protein>
<feature type="domain" description="Protein kinase" evidence="8">
    <location>
        <begin position="20"/>
        <end position="314"/>
    </location>
</feature>
<feature type="binding site" evidence="6">
    <location>
        <position position="50"/>
    </location>
    <ligand>
        <name>ATP</name>
        <dbReference type="ChEBI" id="CHEBI:30616"/>
    </ligand>
</feature>
<dbReference type="InterPro" id="IPR008271">
    <property type="entry name" value="Ser/Thr_kinase_AS"/>
</dbReference>
<dbReference type="PROSITE" id="PS00107">
    <property type="entry name" value="PROTEIN_KINASE_ATP"/>
    <property type="match status" value="1"/>
</dbReference>
<evidence type="ECO:0000259" key="8">
    <source>
        <dbReference type="PROSITE" id="PS50011"/>
    </source>
</evidence>
<dbReference type="EMBL" id="CAJFCJ010000012">
    <property type="protein sequence ID" value="CAD5120444.1"/>
    <property type="molecule type" value="Genomic_DNA"/>
</dbReference>
<dbReference type="PROSITE" id="PS50011">
    <property type="entry name" value="PROTEIN_KINASE_DOM"/>
    <property type="match status" value="1"/>
</dbReference>
<feature type="compositionally biased region" description="Polar residues" evidence="7">
    <location>
        <begin position="382"/>
        <end position="404"/>
    </location>
</feature>
<feature type="compositionally biased region" description="Basic and acidic residues" evidence="7">
    <location>
        <begin position="486"/>
        <end position="496"/>
    </location>
</feature>
<dbReference type="InterPro" id="IPR011009">
    <property type="entry name" value="Kinase-like_dom_sf"/>
</dbReference>
<dbReference type="SMART" id="SM00220">
    <property type="entry name" value="S_TKc"/>
    <property type="match status" value="1"/>
</dbReference>
<evidence type="ECO:0000256" key="7">
    <source>
        <dbReference type="SAM" id="MobiDB-lite"/>
    </source>
</evidence>
<dbReference type="Gene3D" id="1.10.510.10">
    <property type="entry name" value="Transferase(Phosphotransferase) domain 1"/>
    <property type="match status" value="1"/>
</dbReference>
<evidence type="ECO:0000256" key="1">
    <source>
        <dbReference type="ARBA" id="ARBA00022527"/>
    </source>
</evidence>
<evidence type="ECO:0000313" key="9">
    <source>
        <dbReference type="EMBL" id="CAD5120444.1"/>
    </source>
</evidence>
<dbReference type="Proteomes" id="UP000549394">
    <property type="component" value="Unassembled WGS sequence"/>
</dbReference>
<keyword evidence="4" id="KW-0418">Kinase</keyword>
<organism evidence="9 10">
    <name type="scientific">Dimorphilus gyrociliatus</name>
    <dbReference type="NCBI Taxonomy" id="2664684"/>
    <lineage>
        <taxon>Eukaryota</taxon>
        <taxon>Metazoa</taxon>
        <taxon>Spiralia</taxon>
        <taxon>Lophotrochozoa</taxon>
        <taxon>Annelida</taxon>
        <taxon>Polychaeta</taxon>
        <taxon>Polychaeta incertae sedis</taxon>
        <taxon>Dinophilidae</taxon>
        <taxon>Dimorphilus</taxon>
    </lineage>
</organism>
<evidence type="ECO:0000256" key="6">
    <source>
        <dbReference type="PROSITE-ProRule" id="PRU10141"/>
    </source>
</evidence>
<evidence type="ECO:0000256" key="5">
    <source>
        <dbReference type="ARBA" id="ARBA00022840"/>
    </source>
</evidence>
<accession>A0A7I8VY71</accession>
<proteinExistence type="predicted"/>
<dbReference type="PROSITE" id="PS00108">
    <property type="entry name" value="PROTEIN_KINASE_ST"/>
    <property type="match status" value="1"/>
</dbReference>
<dbReference type="SUPFAM" id="SSF56112">
    <property type="entry name" value="Protein kinase-like (PK-like)"/>
    <property type="match status" value="1"/>
</dbReference>
<gene>
    <name evidence="9" type="ORF">DGYR_LOCUS8546</name>
</gene>
<dbReference type="Gene3D" id="3.30.200.20">
    <property type="entry name" value="Phosphorylase Kinase, domain 1"/>
    <property type="match status" value="1"/>
</dbReference>
<dbReference type="InterPro" id="IPR000719">
    <property type="entry name" value="Prot_kinase_dom"/>
</dbReference>
<dbReference type="Pfam" id="PF00069">
    <property type="entry name" value="Pkinase"/>
    <property type="match status" value="1"/>
</dbReference>
<dbReference type="GO" id="GO:0005524">
    <property type="term" value="F:ATP binding"/>
    <property type="evidence" value="ECO:0007669"/>
    <property type="project" value="UniProtKB-UniRule"/>
</dbReference>
<dbReference type="PANTHER" id="PTHR24055">
    <property type="entry name" value="MITOGEN-ACTIVATED PROTEIN KINASE"/>
    <property type="match status" value="1"/>
</dbReference>
<keyword evidence="3 6" id="KW-0547">Nucleotide-binding</keyword>
<dbReference type="CDD" id="cd07834">
    <property type="entry name" value="STKc_MAPK"/>
    <property type="match status" value="1"/>
</dbReference>
<dbReference type="FunFam" id="1.10.510.10:FF:000040">
    <property type="entry name" value="Mitogen-activated protein kinase"/>
    <property type="match status" value="1"/>
</dbReference>
<feature type="compositionally biased region" description="Basic residues" evidence="7">
    <location>
        <begin position="472"/>
        <end position="485"/>
    </location>
</feature>
<reference evidence="9 10" key="1">
    <citation type="submission" date="2020-08" db="EMBL/GenBank/DDBJ databases">
        <authorList>
            <person name="Hejnol A."/>
        </authorList>
    </citation>
    <scope>NUCLEOTIDE SEQUENCE [LARGE SCALE GENOMIC DNA]</scope>
</reference>
<feature type="region of interest" description="Disordered" evidence="7">
    <location>
        <begin position="447"/>
        <end position="496"/>
    </location>
</feature>
<evidence type="ECO:0000313" key="10">
    <source>
        <dbReference type="Proteomes" id="UP000549394"/>
    </source>
</evidence>
<dbReference type="InterPro" id="IPR017441">
    <property type="entry name" value="Protein_kinase_ATP_BS"/>
</dbReference>
<dbReference type="GO" id="GO:0004674">
    <property type="term" value="F:protein serine/threonine kinase activity"/>
    <property type="evidence" value="ECO:0007669"/>
    <property type="project" value="UniProtKB-KW"/>
</dbReference>
<evidence type="ECO:0000256" key="2">
    <source>
        <dbReference type="ARBA" id="ARBA00022679"/>
    </source>
</evidence>
<keyword evidence="10" id="KW-1185">Reference proteome</keyword>
<evidence type="ECO:0000256" key="3">
    <source>
        <dbReference type="ARBA" id="ARBA00022741"/>
    </source>
</evidence>
<feature type="region of interest" description="Disordered" evidence="7">
    <location>
        <begin position="381"/>
        <end position="404"/>
    </location>
</feature>
<sequence length="664" mass="75500">MDILKSQALKIDFSPCADEYELNDTIGSGAYGVVCSAIHKHTKAKVAIKKISKISDHTEIARRTLRELKILRYFKHENVISIRKLMQHSKDGKIFDVYIVLDFMDTDLHNLIQSKQALSMEHIRYFLYQMLCGLKYIHSASVLHRDLKPSNILVNENCLLKIGDFGLARGLSNKNLVTDTTNFLMTQYVATRWYRAPELLLGTTHYTFSVDLWSVGCILAEMFRRKQLFPGRSFPEQLDKVLTTTGLPPESILKHAPANLQNFINDRYKNLKLKSLETEIPVIDPLAFDLLTKLLKSDPEERPTAIESLNHPFLSKLYSNDDPPCNPPFDFSFDKPTLTKEEMVNAIMSEVKSYEFKFNFTPNPLNCFKKPSVPKKAEVLERSSTTKLEPQVIEPTTQPSTSDIHMNSAGVGKKEEDINCFAATAAVDSKIALKKAILRKQKNKETVVVESDNPQKPMTAHRKMRERQMKREIRKNKNKKKLKDKHKTEKSAKSLLSDDDKKLLERWNAMQTRKNSDKSQSFDFPPDISAPDESIHSDIEELAVINNIPLAQNQPPDDKFSEIATQPQGEITADADTLDDQENIGLSNIYRSLSEEQLSILTRHLHMEDFNLMDTPKGTGDGYGIGLDLDALLNMVQSFTDSGNISPFRSIESEELGKILDDYK</sequence>
<dbReference type="FunFam" id="3.30.200.20:FF:000046">
    <property type="entry name" value="Mitogen-activated protein kinase"/>
    <property type="match status" value="1"/>
</dbReference>
<evidence type="ECO:0000256" key="4">
    <source>
        <dbReference type="ARBA" id="ARBA00022777"/>
    </source>
</evidence>
<name>A0A7I8VY71_9ANNE</name>
<keyword evidence="1" id="KW-0723">Serine/threonine-protein kinase</keyword>
<keyword evidence="5 6" id="KW-0067">ATP-binding</keyword>